<keyword evidence="2" id="KW-1185">Reference proteome</keyword>
<protein>
    <submittedName>
        <fullName evidence="1">Uncharacterized protein</fullName>
    </submittedName>
</protein>
<sequence>MSMFWKKPIRCGDPAWYGLDFAIDDARIPESIRASIAHDYRPGYTLYFANTDEGGEWWLLDEAGDIVEAYWLV</sequence>
<organism evidence="1 2">
    <name type="scientific">Sterolibacterium denitrificans</name>
    <dbReference type="NCBI Taxonomy" id="157592"/>
    <lineage>
        <taxon>Bacteria</taxon>
        <taxon>Pseudomonadati</taxon>
        <taxon>Pseudomonadota</taxon>
        <taxon>Betaproteobacteria</taxon>
        <taxon>Nitrosomonadales</taxon>
        <taxon>Sterolibacteriaceae</taxon>
        <taxon>Sterolibacterium</taxon>
    </lineage>
</organism>
<dbReference type="RefSeq" id="WP_154715991.1">
    <property type="nucleotide sequence ID" value="NZ_LT837803.1"/>
</dbReference>
<proteinExistence type="predicted"/>
<dbReference type="Proteomes" id="UP000242886">
    <property type="component" value="Chromosome SDENCHOL"/>
</dbReference>
<dbReference type="EMBL" id="LT837803">
    <property type="protein sequence ID" value="SMB22490.1"/>
    <property type="molecule type" value="Genomic_DNA"/>
</dbReference>
<name>A0A7Z7HPE0_9PROT</name>
<gene>
    <name evidence="1" type="ORF">SDENCHOL_10603</name>
</gene>
<evidence type="ECO:0000313" key="1">
    <source>
        <dbReference type="EMBL" id="SMB22490.1"/>
    </source>
</evidence>
<evidence type="ECO:0000313" key="2">
    <source>
        <dbReference type="Proteomes" id="UP000242886"/>
    </source>
</evidence>
<accession>A0A7Z7HPE0</accession>
<dbReference type="AlphaFoldDB" id="A0A7Z7HPE0"/>
<reference evidence="1" key="1">
    <citation type="submission" date="2017-03" db="EMBL/GenBank/DDBJ databases">
        <authorList>
            <consortium name="AG Boll"/>
        </authorList>
    </citation>
    <scope>NUCLEOTIDE SEQUENCE [LARGE SCALE GENOMIC DNA]</scope>
    <source>
        <strain evidence="1">Chol</strain>
    </source>
</reference>